<dbReference type="RefSeq" id="XP_064656553.1">
    <property type="nucleotide sequence ID" value="XM_064805448.1"/>
</dbReference>
<evidence type="ECO:0000313" key="3">
    <source>
        <dbReference type="Proteomes" id="UP001337655"/>
    </source>
</evidence>
<dbReference type="EMBL" id="JAVRRT010000013">
    <property type="protein sequence ID" value="KAK5166671.1"/>
    <property type="molecule type" value="Genomic_DNA"/>
</dbReference>
<dbReference type="GeneID" id="89929549"/>
<reference evidence="2 3" key="1">
    <citation type="submission" date="2023-08" db="EMBL/GenBank/DDBJ databases">
        <title>Black Yeasts Isolated from many extreme environments.</title>
        <authorList>
            <person name="Coleine C."/>
            <person name="Stajich J.E."/>
            <person name="Selbmann L."/>
        </authorList>
    </citation>
    <scope>NUCLEOTIDE SEQUENCE [LARGE SCALE GENOMIC DNA]</scope>
    <source>
        <strain evidence="2 3">CCFEE 5935</strain>
    </source>
</reference>
<keyword evidence="3" id="KW-1185">Reference proteome</keyword>
<feature type="compositionally biased region" description="Basic and acidic residues" evidence="1">
    <location>
        <begin position="158"/>
        <end position="193"/>
    </location>
</feature>
<sequence>MGVREKAKNLFKSKSRTSSQPSTNSGSPDRWPSNVYRPDEPMPRPKYRAPPKKEHKEKLEAFNFADAWRKKSFQSTYSPMGTRAPSRVPSAAPSRRTSFLSFGKTSRSTSVSSEMGAGQQAGARQREGHGAALATRLSTEVEQEGDDDVGNVGLSRVQTREREKERPRTAEDVRAQEQMEGLEKMDTVTARDHLPFSERDLALAMSRTRLEVAAQS</sequence>
<evidence type="ECO:0000256" key="1">
    <source>
        <dbReference type="SAM" id="MobiDB-lite"/>
    </source>
</evidence>
<feature type="compositionally biased region" description="Polar residues" evidence="1">
    <location>
        <begin position="95"/>
        <end position="113"/>
    </location>
</feature>
<feature type="region of interest" description="Disordered" evidence="1">
    <location>
        <begin position="74"/>
        <end position="193"/>
    </location>
</feature>
<evidence type="ECO:0000313" key="2">
    <source>
        <dbReference type="EMBL" id="KAK5166671.1"/>
    </source>
</evidence>
<feature type="region of interest" description="Disordered" evidence="1">
    <location>
        <begin position="1"/>
        <end position="58"/>
    </location>
</feature>
<accession>A0AAV9P5Z5</accession>
<comment type="caution">
    <text evidence="2">The sequence shown here is derived from an EMBL/GenBank/DDBJ whole genome shotgun (WGS) entry which is preliminary data.</text>
</comment>
<feature type="compositionally biased region" description="Polar residues" evidence="1">
    <location>
        <begin position="16"/>
        <end position="27"/>
    </location>
</feature>
<proteinExistence type="predicted"/>
<gene>
    <name evidence="2" type="ORF">LTR77_008215</name>
</gene>
<name>A0AAV9P5Z5_9PEZI</name>
<organism evidence="2 3">
    <name type="scientific">Saxophila tyrrhenica</name>
    <dbReference type="NCBI Taxonomy" id="1690608"/>
    <lineage>
        <taxon>Eukaryota</taxon>
        <taxon>Fungi</taxon>
        <taxon>Dikarya</taxon>
        <taxon>Ascomycota</taxon>
        <taxon>Pezizomycotina</taxon>
        <taxon>Dothideomycetes</taxon>
        <taxon>Dothideomycetidae</taxon>
        <taxon>Mycosphaerellales</taxon>
        <taxon>Extremaceae</taxon>
        <taxon>Saxophila</taxon>
    </lineage>
</organism>
<protein>
    <submittedName>
        <fullName evidence="2">Uncharacterized protein</fullName>
    </submittedName>
</protein>
<dbReference type="AlphaFoldDB" id="A0AAV9P5Z5"/>
<dbReference type="Proteomes" id="UP001337655">
    <property type="component" value="Unassembled WGS sequence"/>
</dbReference>